<evidence type="ECO:0000256" key="2">
    <source>
        <dbReference type="ARBA" id="ARBA00022475"/>
    </source>
</evidence>
<evidence type="ECO:0000256" key="5">
    <source>
        <dbReference type="ARBA" id="ARBA00023136"/>
    </source>
</evidence>
<evidence type="ECO:0000256" key="4">
    <source>
        <dbReference type="ARBA" id="ARBA00022989"/>
    </source>
</evidence>
<dbReference type="InParanoid" id="Q01S52"/>
<feature type="transmembrane region" description="Helical" evidence="7">
    <location>
        <begin position="723"/>
        <end position="749"/>
    </location>
</feature>
<dbReference type="Pfam" id="PF12704">
    <property type="entry name" value="MacB_PCD"/>
    <property type="match status" value="2"/>
</dbReference>
<feature type="transmembrane region" description="Helical" evidence="7">
    <location>
        <begin position="361"/>
        <end position="383"/>
    </location>
</feature>
<reference evidence="10" key="1">
    <citation type="submission" date="2006-10" db="EMBL/GenBank/DDBJ databases">
        <title>Complete sequence of Solibacter usitatus Ellin6076.</title>
        <authorList>
            <consortium name="US DOE Joint Genome Institute"/>
            <person name="Copeland A."/>
            <person name="Lucas S."/>
            <person name="Lapidus A."/>
            <person name="Barry K."/>
            <person name="Detter J.C."/>
            <person name="Glavina del Rio T."/>
            <person name="Hammon N."/>
            <person name="Israni S."/>
            <person name="Dalin E."/>
            <person name="Tice H."/>
            <person name="Pitluck S."/>
            <person name="Thompson L.S."/>
            <person name="Brettin T."/>
            <person name="Bruce D."/>
            <person name="Han C."/>
            <person name="Tapia R."/>
            <person name="Gilna P."/>
            <person name="Schmutz J."/>
            <person name="Larimer F."/>
            <person name="Land M."/>
            <person name="Hauser L."/>
            <person name="Kyrpides N."/>
            <person name="Mikhailova N."/>
            <person name="Janssen P.H."/>
            <person name="Kuske C.R."/>
            <person name="Richardson P."/>
        </authorList>
    </citation>
    <scope>NUCLEOTIDE SEQUENCE</scope>
    <source>
        <strain evidence="10">Ellin6076</strain>
    </source>
</reference>
<accession>Q01S52</accession>
<dbReference type="InterPro" id="IPR017800">
    <property type="entry name" value="ADOP"/>
</dbReference>
<dbReference type="Pfam" id="PF02687">
    <property type="entry name" value="FtsX"/>
    <property type="match status" value="2"/>
</dbReference>
<feature type="transmembrane region" description="Helical" evidence="7">
    <location>
        <begin position="265"/>
        <end position="287"/>
    </location>
</feature>
<dbReference type="AlphaFoldDB" id="Q01S52"/>
<proteinExistence type="inferred from homology"/>
<feature type="domain" description="ABC3 transporter permease C-terminal" evidence="8">
    <location>
        <begin position="671"/>
        <end position="784"/>
    </location>
</feature>
<feature type="transmembrane region" description="Helical" evidence="7">
    <location>
        <begin position="404"/>
        <end position="427"/>
    </location>
</feature>
<evidence type="ECO:0000259" key="8">
    <source>
        <dbReference type="Pfam" id="PF02687"/>
    </source>
</evidence>
<dbReference type="PANTHER" id="PTHR30572">
    <property type="entry name" value="MEMBRANE COMPONENT OF TRANSPORTER-RELATED"/>
    <property type="match status" value="1"/>
</dbReference>
<evidence type="ECO:0000256" key="7">
    <source>
        <dbReference type="SAM" id="Phobius"/>
    </source>
</evidence>
<dbReference type="PANTHER" id="PTHR30572:SF4">
    <property type="entry name" value="ABC TRANSPORTER PERMEASE YTRF"/>
    <property type="match status" value="1"/>
</dbReference>
<dbReference type="OrthoDB" id="127552at2"/>
<dbReference type="InterPro" id="IPR003838">
    <property type="entry name" value="ABC3_permease_C"/>
</dbReference>
<keyword evidence="4 7" id="KW-1133">Transmembrane helix</keyword>
<evidence type="ECO:0000256" key="6">
    <source>
        <dbReference type="ARBA" id="ARBA00038076"/>
    </source>
</evidence>
<dbReference type="KEGG" id="sus:Acid_6596"/>
<protein>
    <recommendedName>
        <fullName evidence="11">Permease</fullName>
    </recommendedName>
</protein>
<sequence precursor="true">MQDLRYALRVLSRAKGFTLAAVIVLALGIGANSAIFSVVDAALLRPLPYHRPGEIVVLWELPPSRINNRVSPLNFVDWHDQNTVFSSTAAISGGPRTVTGPGGAERLPGQAVTSEFFSLLDVAPIAGRTFRAEDAADNPDSVVISERLWRSRFHADPALVGRSIALDGKPFTLLGVVPAAFQIFYPSDLWTLYVPKRSPEQRRMHYLQVIGRLKPGVSLAQAQAAMNGVAAGIARISPETNRNWSIALQPLHRALVGEELRSTSLVLGAVVSFVLLMACANVANLMLARGSARAREIAVRVSLGAVRAQLARQLLTESVLLAVLGGAFGLCLAWLLIRLAPRLIPPDALPAGVALALDVRVFAFAVLATFACGILFGLAPAWQASRAALSTGMRASAGAGSARMLNSVAMVQIAIAVIIVTGAGLFLRTLDRLTQVDSGYHADHVLTANVILPLTRYPNPDRALLFYQTAQRELETLPGVRAASFGGSLPLTGFDIGQGFRAGDEKGSAHYQIVGARYFEALGIPLEAGRAFELRDTAAAPQVAIVNREMVRRYFNGRSPIGRHIEVSAMDPAGPRLIDREIVGVAGQVKVASPGEAENVAEIYVPITQNPWFSASIALRATGDPVALAAALKAAIAKIDKDLAVTHIRSMDEIAAASVARPRFRAQLLGAFALLSLVLSAVGVFAVLAYSVAQRKREFGIRMALGAQIADVLSLVLTRGLKIAVTGVAAGLLGAALLARSLATLLYGVQPLDPGTFGATSALLAIIALAAAAIPAWRAARTDPAIALRDE</sequence>
<name>Q01S52_SOLUE</name>
<evidence type="ECO:0000313" key="10">
    <source>
        <dbReference type="EMBL" id="ABJ87518.1"/>
    </source>
</evidence>
<dbReference type="EMBL" id="CP000473">
    <property type="protein sequence ID" value="ABJ87518.1"/>
    <property type="molecule type" value="Genomic_DNA"/>
</dbReference>
<feature type="transmembrane region" description="Helical" evidence="7">
    <location>
        <begin position="319"/>
        <end position="341"/>
    </location>
</feature>
<organism evidence="10">
    <name type="scientific">Solibacter usitatus (strain Ellin6076)</name>
    <dbReference type="NCBI Taxonomy" id="234267"/>
    <lineage>
        <taxon>Bacteria</taxon>
        <taxon>Pseudomonadati</taxon>
        <taxon>Acidobacteriota</taxon>
        <taxon>Terriglobia</taxon>
        <taxon>Bryobacterales</taxon>
        <taxon>Solibacteraceae</taxon>
        <taxon>Candidatus Solibacter</taxon>
    </lineage>
</organism>
<dbReference type="eggNOG" id="COG0577">
    <property type="taxonomic scope" value="Bacteria"/>
</dbReference>
<dbReference type="STRING" id="234267.Acid_6596"/>
<comment type="subcellular location">
    <subcellularLocation>
        <location evidence="1">Cell membrane</location>
        <topology evidence="1">Multi-pass membrane protein</topology>
    </subcellularLocation>
</comment>
<feature type="transmembrane region" description="Helical" evidence="7">
    <location>
        <begin position="755"/>
        <end position="777"/>
    </location>
</feature>
<keyword evidence="5 7" id="KW-0472">Membrane</keyword>
<dbReference type="GO" id="GO:0005886">
    <property type="term" value="C:plasma membrane"/>
    <property type="evidence" value="ECO:0007669"/>
    <property type="project" value="UniProtKB-SubCell"/>
</dbReference>
<evidence type="ECO:0008006" key="11">
    <source>
        <dbReference type="Google" id="ProtNLM"/>
    </source>
</evidence>
<feature type="domain" description="MacB-like periplasmic core" evidence="9">
    <location>
        <begin position="18"/>
        <end position="227"/>
    </location>
</feature>
<dbReference type="HOGENOM" id="CLU_009433_1_0_0"/>
<dbReference type="NCBIfam" id="TIGR03434">
    <property type="entry name" value="ADOP"/>
    <property type="match status" value="1"/>
</dbReference>
<dbReference type="InterPro" id="IPR025857">
    <property type="entry name" value="MacB_PCD"/>
</dbReference>
<gene>
    <name evidence="10" type="ordered locus">Acid_6596</name>
</gene>
<evidence type="ECO:0000259" key="9">
    <source>
        <dbReference type="Pfam" id="PF12704"/>
    </source>
</evidence>
<feature type="domain" description="ABC3 transporter permease C-terminal" evidence="8">
    <location>
        <begin position="270"/>
        <end position="387"/>
    </location>
</feature>
<dbReference type="InterPro" id="IPR050250">
    <property type="entry name" value="Macrolide_Exporter_MacB"/>
</dbReference>
<feature type="domain" description="MacB-like periplasmic core" evidence="9">
    <location>
        <begin position="409"/>
        <end position="634"/>
    </location>
</feature>
<keyword evidence="3 7" id="KW-0812">Transmembrane</keyword>
<evidence type="ECO:0000256" key="1">
    <source>
        <dbReference type="ARBA" id="ARBA00004651"/>
    </source>
</evidence>
<keyword evidence="2" id="KW-1003">Cell membrane</keyword>
<comment type="similarity">
    <text evidence="6">Belongs to the ABC-4 integral membrane protein family.</text>
</comment>
<feature type="transmembrane region" description="Helical" evidence="7">
    <location>
        <begin position="668"/>
        <end position="693"/>
    </location>
</feature>
<evidence type="ECO:0000256" key="3">
    <source>
        <dbReference type="ARBA" id="ARBA00022692"/>
    </source>
</evidence>
<dbReference type="GO" id="GO:0022857">
    <property type="term" value="F:transmembrane transporter activity"/>
    <property type="evidence" value="ECO:0007669"/>
    <property type="project" value="TreeGrafter"/>
</dbReference>